<proteinExistence type="predicted"/>
<feature type="chain" id="PRO_5027661623" evidence="1">
    <location>
        <begin position="20"/>
        <end position="548"/>
    </location>
</feature>
<dbReference type="Proteomes" id="UP000517252">
    <property type="component" value="Unassembled WGS sequence"/>
</dbReference>
<dbReference type="InterPro" id="IPR017946">
    <property type="entry name" value="PLC-like_Pdiesterase_TIM-brl"/>
</dbReference>
<feature type="signal peptide" evidence="1">
    <location>
        <begin position="1"/>
        <end position="19"/>
    </location>
</feature>
<name>A0A6V8QZI0_TRIAP</name>
<evidence type="ECO:0000313" key="2">
    <source>
        <dbReference type="EMBL" id="GFP56228.1"/>
    </source>
</evidence>
<dbReference type="GO" id="GO:0006629">
    <property type="term" value="P:lipid metabolic process"/>
    <property type="evidence" value="ECO:0007669"/>
    <property type="project" value="InterPro"/>
</dbReference>
<sequence length="548" mass="62070">MFPPHLVFVFCILASPVVGLPILSSKAKPTVNSRPVILHEGGDESSPNSRSVILDKEYKEPLFNPRPAIVHKDSGQSVFARGMQNVDQTWVVLINATPYTWKRGYIHQYQMPDWLDDCPEYIHPGQSVSVWIQPAKGFFNWRDSGADAQYRLVGTSKPTSFMLRFSNTYPSSLRIEFQDELFSLNNLKDSKHDLGVNEFPGGSAFILAGKEGEFITNDPPIDWMQAMLPELADVPLRKILLPRSHHSGMWKSFQRIGFGQPSNTQTQSIHLRHQLGNGGIRVLDFRPVRIGDDFRESHGGHLLSSYHGVLGASLREMIGFVNEFNQKYPGELIIWDVHGDQAWNGDRDFHPLNQEDREALYAQFLDLEHRMSFPDNDTDVSQWPLSRFIGNKSSAVIVNFDETWRQMDGDKFPGSQHGFVTGRNFPLTHQWSNAAHVHDMVHDQVNRFHEVRPTPDSPVHIADWVVTQQGIQAALPTHSILEMAAGAWRSLFEDLWRQSTSETYPNWVAVDNVRGNQHKSLIMAMNHCLVAKKCGEMGGKVKMDAESG</sequence>
<organism evidence="2 3">
    <name type="scientific">Trichoderma asperellum</name>
    <name type="common">Filamentous fungus</name>
    <dbReference type="NCBI Taxonomy" id="101201"/>
    <lineage>
        <taxon>Eukaryota</taxon>
        <taxon>Fungi</taxon>
        <taxon>Dikarya</taxon>
        <taxon>Ascomycota</taxon>
        <taxon>Pezizomycotina</taxon>
        <taxon>Sordariomycetes</taxon>
        <taxon>Hypocreomycetidae</taxon>
        <taxon>Hypocreales</taxon>
        <taxon>Hypocreaceae</taxon>
        <taxon>Trichoderma</taxon>
    </lineage>
</organism>
<dbReference type="PANTHER" id="PTHR13593">
    <property type="match status" value="1"/>
</dbReference>
<dbReference type="InterPro" id="IPR051057">
    <property type="entry name" value="PI-PLC_domain"/>
</dbReference>
<dbReference type="PANTHER" id="PTHR13593:SF143">
    <property type="entry name" value="PHOSPHATIDYLINOSITOL-SPECIFIC PHOSPHOLIPASE C X DOMAIN-CONTAINING PROTEIN"/>
    <property type="match status" value="1"/>
</dbReference>
<keyword evidence="1" id="KW-0732">Signal</keyword>
<dbReference type="EMBL" id="BLZH01000006">
    <property type="protein sequence ID" value="GFP56228.1"/>
    <property type="molecule type" value="Genomic_DNA"/>
</dbReference>
<evidence type="ECO:0000313" key="3">
    <source>
        <dbReference type="Proteomes" id="UP000517252"/>
    </source>
</evidence>
<dbReference type="AlphaFoldDB" id="A0A6V8QZI0"/>
<dbReference type="GO" id="GO:0008081">
    <property type="term" value="F:phosphoric diester hydrolase activity"/>
    <property type="evidence" value="ECO:0007669"/>
    <property type="project" value="InterPro"/>
</dbReference>
<protein>
    <submittedName>
        <fullName evidence="2">Uncharacterized protein</fullName>
    </submittedName>
</protein>
<evidence type="ECO:0000256" key="1">
    <source>
        <dbReference type="SAM" id="SignalP"/>
    </source>
</evidence>
<reference evidence="2 3" key="1">
    <citation type="submission" date="2020-07" db="EMBL/GenBank/DDBJ databases">
        <title>Trichoderma asperellum IC-1 whole genome shotgun sequence.</title>
        <authorList>
            <person name="Kanamasa S."/>
            <person name="Takahashi H."/>
        </authorList>
    </citation>
    <scope>NUCLEOTIDE SEQUENCE [LARGE SCALE GENOMIC DNA]</scope>
    <source>
        <strain evidence="2 3">IC-1</strain>
    </source>
</reference>
<comment type="caution">
    <text evidence="2">The sequence shown here is derived from an EMBL/GenBank/DDBJ whole genome shotgun (WGS) entry which is preliminary data.</text>
</comment>
<accession>A0A6V8QZI0</accession>
<dbReference type="SUPFAM" id="SSF51695">
    <property type="entry name" value="PLC-like phosphodiesterases"/>
    <property type="match status" value="1"/>
</dbReference>
<gene>
    <name evidence="2" type="ORF">TASIC1_0006039800</name>
</gene>
<dbReference type="Gene3D" id="3.20.20.190">
    <property type="entry name" value="Phosphatidylinositol (PI) phosphodiesterase"/>
    <property type="match status" value="1"/>
</dbReference>
<dbReference type="OrthoDB" id="1046782at2759"/>